<organism evidence="1 2">
    <name type="scientific">Pleurodeles waltl</name>
    <name type="common">Iberian ribbed newt</name>
    <dbReference type="NCBI Taxonomy" id="8319"/>
    <lineage>
        <taxon>Eukaryota</taxon>
        <taxon>Metazoa</taxon>
        <taxon>Chordata</taxon>
        <taxon>Craniata</taxon>
        <taxon>Vertebrata</taxon>
        <taxon>Euteleostomi</taxon>
        <taxon>Amphibia</taxon>
        <taxon>Batrachia</taxon>
        <taxon>Caudata</taxon>
        <taxon>Salamandroidea</taxon>
        <taxon>Salamandridae</taxon>
        <taxon>Pleurodelinae</taxon>
        <taxon>Pleurodeles</taxon>
    </lineage>
</organism>
<sequence length="187" mass="20689">MVMAGRALPRGLRGEARLTTLLPVRAALRGDIAEEAHMGQRVRRLPARLGRSSEASAVCGWRKVGANGCDAPGKTYPVVRGQFIAIAARQNAQCHDKRQQLEGDIWALEETHRQSGSLAVTRQLTIKRKELRALDEDKAEYALLRTKQKFCTGGNTAGRLLAHRLRTQATERRVAELRLPDGTLTCQ</sequence>
<name>A0AAV7RQM5_PLEWA</name>
<comment type="caution">
    <text evidence="1">The sequence shown here is derived from an EMBL/GenBank/DDBJ whole genome shotgun (WGS) entry which is preliminary data.</text>
</comment>
<dbReference type="Proteomes" id="UP001066276">
    <property type="component" value="Chromosome 5"/>
</dbReference>
<accession>A0AAV7RQM5</accession>
<evidence type="ECO:0000313" key="1">
    <source>
        <dbReference type="EMBL" id="KAJ1154816.1"/>
    </source>
</evidence>
<evidence type="ECO:0000313" key="2">
    <source>
        <dbReference type="Proteomes" id="UP001066276"/>
    </source>
</evidence>
<gene>
    <name evidence="1" type="ORF">NDU88_007559</name>
</gene>
<dbReference type="EMBL" id="JANPWB010000009">
    <property type="protein sequence ID" value="KAJ1154816.1"/>
    <property type="molecule type" value="Genomic_DNA"/>
</dbReference>
<reference evidence="1" key="1">
    <citation type="journal article" date="2022" name="bioRxiv">
        <title>Sequencing and chromosome-scale assembly of the giantPleurodeles waltlgenome.</title>
        <authorList>
            <person name="Brown T."/>
            <person name="Elewa A."/>
            <person name="Iarovenko S."/>
            <person name="Subramanian E."/>
            <person name="Araus A.J."/>
            <person name="Petzold A."/>
            <person name="Susuki M."/>
            <person name="Suzuki K.-i.T."/>
            <person name="Hayashi T."/>
            <person name="Toyoda A."/>
            <person name="Oliveira C."/>
            <person name="Osipova E."/>
            <person name="Leigh N.D."/>
            <person name="Simon A."/>
            <person name="Yun M.H."/>
        </authorList>
    </citation>
    <scope>NUCLEOTIDE SEQUENCE</scope>
    <source>
        <strain evidence="1">20211129_DDA</strain>
        <tissue evidence="1">Liver</tissue>
    </source>
</reference>
<proteinExistence type="predicted"/>
<protein>
    <submittedName>
        <fullName evidence="1">Uncharacterized protein</fullName>
    </submittedName>
</protein>
<dbReference type="AlphaFoldDB" id="A0AAV7RQM5"/>
<keyword evidence="2" id="KW-1185">Reference proteome</keyword>